<dbReference type="OrthoDB" id="1657402at2759"/>
<dbReference type="InterPro" id="IPR040719">
    <property type="entry name" value="DUF5597"/>
</dbReference>
<gene>
    <name evidence="6" type="ORF">B0J13DRAFT_641546</name>
</gene>
<protein>
    <submittedName>
        <fullName evidence="6">Glycosyl hydrolases family 35</fullName>
    </submittedName>
</protein>
<feature type="domain" description="DUF5597" evidence="5">
    <location>
        <begin position="395"/>
        <end position="526"/>
    </location>
</feature>
<comment type="caution">
    <text evidence="6">The sequence shown here is derived from an EMBL/GenBank/DDBJ whole genome shotgun (WGS) entry which is preliminary data.</text>
</comment>
<proteinExistence type="predicted"/>
<dbReference type="InterPro" id="IPR013529">
    <property type="entry name" value="Glyco_hydro_42_N"/>
</dbReference>
<keyword evidence="7" id="KW-1185">Reference proteome</keyword>
<dbReference type="GO" id="GO:0009341">
    <property type="term" value="C:beta-galactosidase complex"/>
    <property type="evidence" value="ECO:0007669"/>
    <property type="project" value="InterPro"/>
</dbReference>
<dbReference type="Gene3D" id="2.60.220.20">
    <property type="entry name" value="putative beta-Galactosidase from caulobacter crescentus"/>
    <property type="match status" value="1"/>
</dbReference>
<keyword evidence="1 6" id="KW-0378">Hydrolase</keyword>
<dbReference type="FunFam" id="3.20.20.80:FF:000135">
    <property type="entry name" value="Beta-galactosidase, putative, bgl35A"/>
    <property type="match status" value="1"/>
</dbReference>
<dbReference type="GO" id="GO:0004565">
    <property type="term" value="F:beta-galactosidase activity"/>
    <property type="evidence" value="ECO:0007669"/>
    <property type="project" value="InterPro"/>
</dbReference>
<dbReference type="Pfam" id="PF18120">
    <property type="entry name" value="DUF5597"/>
    <property type="match status" value="1"/>
</dbReference>
<keyword evidence="2" id="KW-0326">Glycosidase</keyword>
<evidence type="ECO:0000256" key="3">
    <source>
        <dbReference type="SAM" id="MobiDB-lite"/>
    </source>
</evidence>
<dbReference type="Gene3D" id="3.20.20.80">
    <property type="entry name" value="Glycosidases"/>
    <property type="match status" value="1"/>
</dbReference>
<sequence>MMNASIPFLRKTGSTWELMIDDKPFIIRGAELHNSSMSSASYMNTVWSNLVNMGINTVLGAVSWRDVEFEEGSFDFSELDKILDGARAHGMRLVLLWFGSFKNGMSSYSPPWVVKDTVRFPRMLRNKDGKVDVANAISIVAGDRAIADAKAFKALMSHLSEVDGQRTVIMVQVENEVGLLGDSRDRSATADALFNSAVPEDLLNFLCSECDGLHPKLKENFTDLDTLEELKANDGRSWAKAFGDNAQADELFMAYHYAHYLEKVAAAGREVYPLPLYANAWIPMPPAEDTSGASGVASGGGQPGSYPSGGPTPSVLDVWFQYAPSLDFLSPDIYVGDYDKILSAYSHKGQALFIPEQRRDDYGARRIWQAIGSHGAIGACPFGIDSLSASDCPYTKHYKLLASVSVIVTQARLRPRSIFGFYFDEFESTEADKPIIKRFSKFELTIQRAFIFGKPEPGFGLIIELEPSRFLFIGAGYNVMFASTSPSAVYTGVLHAEEKRVVDAKSGLLETERRLDGDETSSGIWINMANEDPDYGDVPIPVLFPGRTMIAEATLYSLDRSQVPGS</sequence>
<organism evidence="6 7">
    <name type="scientific">Dactylonectria estremocensis</name>
    <dbReference type="NCBI Taxonomy" id="1079267"/>
    <lineage>
        <taxon>Eukaryota</taxon>
        <taxon>Fungi</taxon>
        <taxon>Dikarya</taxon>
        <taxon>Ascomycota</taxon>
        <taxon>Pezizomycotina</taxon>
        <taxon>Sordariomycetes</taxon>
        <taxon>Hypocreomycetidae</taxon>
        <taxon>Hypocreales</taxon>
        <taxon>Nectriaceae</taxon>
        <taxon>Dactylonectria</taxon>
    </lineage>
</organism>
<accession>A0A9P9IRY6</accession>
<feature type="region of interest" description="Disordered" evidence="3">
    <location>
        <begin position="289"/>
        <end position="308"/>
    </location>
</feature>
<dbReference type="Pfam" id="PF02449">
    <property type="entry name" value="Glyco_hydro_42"/>
    <property type="match status" value="1"/>
</dbReference>
<evidence type="ECO:0000259" key="4">
    <source>
        <dbReference type="Pfam" id="PF02449"/>
    </source>
</evidence>
<dbReference type="InterPro" id="IPR017853">
    <property type="entry name" value="GH"/>
</dbReference>
<evidence type="ECO:0000256" key="2">
    <source>
        <dbReference type="ARBA" id="ARBA00023295"/>
    </source>
</evidence>
<dbReference type="GO" id="GO:0005975">
    <property type="term" value="P:carbohydrate metabolic process"/>
    <property type="evidence" value="ECO:0007669"/>
    <property type="project" value="InterPro"/>
</dbReference>
<evidence type="ECO:0000256" key="1">
    <source>
        <dbReference type="ARBA" id="ARBA00022801"/>
    </source>
</evidence>
<evidence type="ECO:0000313" key="7">
    <source>
        <dbReference type="Proteomes" id="UP000717696"/>
    </source>
</evidence>
<dbReference type="Proteomes" id="UP000717696">
    <property type="component" value="Unassembled WGS sequence"/>
</dbReference>
<reference evidence="6" key="1">
    <citation type="journal article" date="2021" name="Nat. Commun.">
        <title>Genetic determinants of endophytism in the Arabidopsis root mycobiome.</title>
        <authorList>
            <person name="Mesny F."/>
            <person name="Miyauchi S."/>
            <person name="Thiergart T."/>
            <person name="Pickel B."/>
            <person name="Atanasova L."/>
            <person name="Karlsson M."/>
            <person name="Huettel B."/>
            <person name="Barry K.W."/>
            <person name="Haridas S."/>
            <person name="Chen C."/>
            <person name="Bauer D."/>
            <person name="Andreopoulos W."/>
            <person name="Pangilinan J."/>
            <person name="LaButti K."/>
            <person name="Riley R."/>
            <person name="Lipzen A."/>
            <person name="Clum A."/>
            <person name="Drula E."/>
            <person name="Henrissat B."/>
            <person name="Kohler A."/>
            <person name="Grigoriev I.V."/>
            <person name="Martin F.M."/>
            <person name="Hacquard S."/>
        </authorList>
    </citation>
    <scope>NUCLEOTIDE SEQUENCE</scope>
    <source>
        <strain evidence="6">MPI-CAGE-AT-0021</strain>
    </source>
</reference>
<dbReference type="SUPFAM" id="SSF51445">
    <property type="entry name" value="(Trans)glycosidases"/>
    <property type="match status" value="1"/>
</dbReference>
<evidence type="ECO:0000313" key="6">
    <source>
        <dbReference type="EMBL" id="KAH7133038.1"/>
    </source>
</evidence>
<feature type="domain" description="Glycoside hydrolase family 42 N-terminal" evidence="4">
    <location>
        <begin position="48"/>
        <end position="228"/>
    </location>
</feature>
<name>A0A9P9IRY6_9HYPO</name>
<evidence type="ECO:0000259" key="5">
    <source>
        <dbReference type="Pfam" id="PF18120"/>
    </source>
</evidence>
<dbReference type="AlphaFoldDB" id="A0A9P9IRY6"/>
<dbReference type="EMBL" id="JAGMUU010000018">
    <property type="protein sequence ID" value="KAH7133038.1"/>
    <property type="molecule type" value="Genomic_DNA"/>
</dbReference>